<reference evidence="2 3" key="1">
    <citation type="submission" date="2020-02" db="EMBL/GenBank/DDBJ databases">
        <title>Genome sequence of Roseobacter ponti.</title>
        <authorList>
            <person name="Hollensteiner J."/>
            <person name="Schneider D."/>
            <person name="Poehlein A."/>
            <person name="Daniel R."/>
        </authorList>
    </citation>
    <scope>NUCLEOTIDE SEQUENCE [LARGE SCALE GENOMIC DNA]</scope>
    <source>
        <strain evidence="2 3">DSM 106830</strain>
    </source>
</reference>
<gene>
    <name evidence="2" type="ORF">G3256_10440</name>
</gene>
<dbReference type="Pfam" id="PF12680">
    <property type="entry name" value="SnoaL_2"/>
    <property type="match status" value="1"/>
</dbReference>
<proteinExistence type="predicted"/>
<feature type="domain" description="SnoaL-like" evidence="1">
    <location>
        <begin position="11"/>
        <end position="118"/>
    </location>
</feature>
<accession>A0A858SVP0</accession>
<dbReference type="Gene3D" id="3.10.450.50">
    <property type="match status" value="1"/>
</dbReference>
<organism evidence="2 3">
    <name type="scientific">Roseobacter ponti</name>
    <dbReference type="NCBI Taxonomy" id="1891787"/>
    <lineage>
        <taxon>Bacteria</taxon>
        <taxon>Pseudomonadati</taxon>
        <taxon>Pseudomonadota</taxon>
        <taxon>Alphaproteobacteria</taxon>
        <taxon>Rhodobacterales</taxon>
        <taxon>Roseobacteraceae</taxon>
        <taxon>Roseobacter</taxon>
    </lineage>
</organism>
<dbReference type="AlphaFoldDB" id="A0A858SVP0"/>
<dbReference type="KEGG" id="rpon:G3256_10440"/>
<dbReference type="InterPro" id="IPR037401">
    <property type="entry name" value="SnoaL-like"/>
</dbReference>
<dbReference type="EMBL" id="CP048788">
    <property type="protein sequence ID" value="QJF51551.1"/>
    <property type="molecule type" value="Genomic_DNA"/>
</dbReference>
<dbReference type="CDD" id="cd00531">
    <property type="entry name" value="NTF2_like"/>
    <property type="match status" value="1"/>
</dbReference>
<dbReference type="InterPro" id="IPR032710">
    <property type="entry name" value="NTF2-like_dom_sf"/>
</dbReference>
<protein>
    <submittedName>
        <fullName evidence="2">Nuclear transport factor 2 family protein</fullName>
    </submittedName>
</protein>
<evidence type="ECO:0000259" key="1">
    <source>
        <dbReference type="Pfam" id="PF12680"/>
    </source>
</evidence>
<name>A0A858SVP0_9RHOB</name>
<sequence length="133" mass="14924">MTVHSDIKDLIRRYLQAWNERDFPGMVALFTEPATYVIPGGTLHLPDHAALNAKLKEQFAALEADDFSHTEIRDVTVQNCTDTSAMARLHDVVRLRADGTALDVIDAVYICILQEGRWKLSIAMACTPGWNLR</sequence>
<evidence type="ECO:0000313" key="2">
    <source>
        <dbReference type="EMBL" id="QJF51551.1"/>
    </source>
</evidence>
<dbReference type="SUPFAM" id="SSF54427">
    <property type="entry name" value="NTF2-like"/>
    <property type="match status" value="1"/>
</dbReference>
<dbReference type="RefSeq" id="WP_169640768.1">
    <property type="nucleotide sequence ID" value="NZ_CP048788.1"/>
</dbReference>
<dbReference type="Proteomes" id="UP000503308">
    <property type="component" value="Chromosome"/>
</dbReference>
<keyword evidence="3" id="KW-1185">Reference proteome</keyword>
<evidence type="ECO:0000313" key="3">
    <source>
        <dbReference type="Proteomes" id="UP000503308"/>
    </source>
</evidence>